<reference evidence="1" key="1">
    <citation type="journal article" date="2020" name="Nature">
        <title>Giant virus diversity and host interactions through global metagenomics.</title>
        <authorList>
            <person name="Schulz F."/>
            <person name="Roux S."/>
            <person name="Paez-Espino D."/>
            <person name="Jungbluth S."/>
            <person name="Walsh D.A."/>
            <person name="Denef V.J."/>
            <person name="McMahon K.D."/>
            <person name="Konstantinidis K.T."/>
            <person name="Eloe-Fadrosh E.A."/>
            <person name="Kyrpides N.C."/>
            <person name="Woyke T."/>
        </authorList>
    </citation>
    <scope>NUCLEOTIDE SEQUENCE</scope>
    <source>
        <strain evidence="1">GVMAG-S-ERX555997-44</strain>
    </source>
</reference>
<dbReference type="SUPFAM" id="SSF52540">
    <property type="entry name" value="P-loop containing nucleoside triphosphate hydrolases"/>
    <property type="match status" value="2"/>
</dbReference>
<sequence>MDLSQIKLTKEEWEALEVPVNKDEKRILKLIKDGWEDPDITMNDANTLLKMMRITENLEMFHSYFYTKYFKESIKNLVKKYSLKFDTKEKKSKKKIKKKDMIRMQNFDKKVDDLDKTEIYEYLLLKMAKKYFGSKDNKIYYYYIISQLIRNSINNINSYVNDFMLFILEENKSKIKMKDIIKNAQEYVEKNKFLLKYADITLYPHQKKVIKNFKNKTSKLLLYQAPTGTGKTLTPLALSQGKKIIFVCAAKHIGLQLAKSCISMEIPIAVAFGCTDPGDIRLHYYAAKDFTKNYKTGSIFRVDNSVGDKVQVIISDIQSYLPSMNYMLAFNKEEDLVWYWDEPTITLDYEEHPFHEILQRNWNQNIIPNVVLSSATLPNMADITEMLQSYRYKFKESNIVEILSYECKKSIPIISKEGYKMLPHYMFEEYDVIKESLQHIEKNKTILRHFDVDEISKFIMYINKNEFVSDKYLIKEYFQEIGDINIINIKIYYLLLLKKCKKNWKEIYDYFQKKRKKTYESTIKITTSDANTLTDGPTIFLTNDVKKLAGIYLKASEISSKEIENIMQVINKNEKWKKDLEKVEDGERQRQEKKSEILRDKNLKMDTKEYQLLEKYKKQIEIIRSRIQSVELKKTFVPNTKQHIRKWTEKDDRTNEFTCRIGEEVVEEIMLLNVSNAWKILLLMGIGCFIREDKGEDSKEQIKYMEIMKKLAEEQKLYLIIASSDYIYGTNYQFCHGYLSKDLANMTQEKTIQAFGRIGRKNNQMDYTLRIRDDTLIEKLFLPEENKIEVVNMNRLFAIE</sequence>
<dbReference type="Gene3D" id="3.40.50.300">
    <property type="entry name" value="P-loop containing nucleotide triphosphate hydrolases"/>
    <property type="match status" value="1"/>
</dbReference>
<proteinExistence type="predicted"/>
<organism evidence="1">
    <name type="scientific">viral metagenome</name>
    <dbReference type="NCBI Taxonomy" id="1070528"/>
    <lineage>
        <taxon>unclassified sequences</taxon>
        <taxon>metagenomes</taxon>
        <taxon>organismal metagenomes</taxon>
    </lineage>
</organism>
<protein>
    <submittedName>
        <fullName evidence="1">Uncharacterized protein</fullName>
    </submittedName>
</protein>
<evidence type="ECO:0000313" key="1">
    <source>
        <dbReference type="EMBL" id="QHT37632.1"/>
    </source>
</evidence>
<dbReference type="EMBL" id="MN738802">
    <property type="protein sequence ID" value="QHT37632.1"/>
    <property type="molecule type" value="Genomic_DNA"/>
</dbReference>
<dbReference type="InterPro" id="IPR027417">
    <property type="entry name" value="P-loop_NTPase"/>
</dbReference>
<name>A0A6C0F8V4_9ZZZZ</name>
<accession>A0A6C0F8V4</accession>
<dbReference type="AlphaFoldDB" id="A0A6C0F8V4"/>